<gene>
    <name evidence="4" type="ORF">CKS_1116</name>
    <name evidence="3" type="ORF">DSJ_02555</name>
</gene>
<proteinExistence type="predicted"/>
<dbReference type="OrthoDB" id="9781892at2"/>
<reference evidence="3 6" key="3">
    <citation type="submission" date="2016-10" db="EMBL/GenBank/DDBJ databases">
        <title>Complete Genome Assembly of Pantoea stewartii subsp. stewartii DC283, a Corn Pathogen.</title>
        <authorList>
            <person name="Duong D.A."/>
            <person name="Stevens A.M."/>
            <person name="Jensen R.V."/>
        </authorList>
    </citation>
    <scope>NUCLEOTIDE SEQUENCE [LARGE SCALE GENOMIC DNA]</scope>
    <source>
        <strain evidence="3 6">DC283</strain>
    </source>
</reference>
<dbReference type="Proteomes" id="UP000005050">
    <property type="component" value="Unassembled WGS sequence"/>
</dbReference>
<dbReference type="Pfam" id="PF01075">
    <property type="entry name" value="Glyco_transf_9"/>
    <property type="match status" value="1"/>
</dbReference>
<evidence type="ECO:0000313" key="5">
    <source>
        <dbReference type="Proteomes" id="UP000005050"/>
    </source>
</evidence>
<dbReference type="InterPro" id="IPR002201">
    <property type="entry name" value="Glyco_trans_9"/>
</dbReference>
<dbReference type="CDD" id="cd03789">
    <property type="entry name" value="GT9_LPS_heptosyltransferase"/>
    <property type="match status" value="1"/>
</dbReference>
<dbReference type="EMBL" id="AHIE01000032">
    <property type="protein sequence ID" value="EHT98905.1"/>
    <property type="molecule type" value="Genomic_DNA"/>
</dbReference>
<protein>
    <submittedName>
        <fullName evidence="4">ADP-heptose--lipooligosaccharide heptosyltransferase II</fullName>
        <ecNumber evidence="4">2.4.-.-</ecNumber>
    </submittedName>
    <submittedName>
        <fullName evidence="3">Glycosyl transferase</fullName>
    </submittedName>
</protein>
<dbReference type="Proteomes" id="UP000192380">
    <property type="component" value="Chromosome"/>
</dbReference>
<dbReference type="STRING" id="660596.DSJ_02555"/>
<dbReference type="GO" id="GO:0005829">
    <property type="term" value="C:cytosol"/>
    <property type="evidence" value="ECO:0007669"/>
    <property type="project" value="TreeGrafter"/>
</dbReference>
<sequence>MSKRWKINGINIFIKLFLFLTQKKLETSFIKENFKPGHIVIYSTTALGDFLFNTPAIKSVRRRFPDAKITLIAHRKFSEILQYGEDWNDIVYWNNKIATIPRILRQLKKKPNIDLSLILHSHEPYDYLCAILSGSRLVIRDNYNDNVPQRDKWLADYMIAFKGHIIERKLKLVEGLGCDITDIEMKFPYKVKEKITTDNPIIGFQLGASKPDRCWPPEYFSETAQKILEHHSDAVIILTGGPDDKDKASDFYSFLPESYHNNIINKVASTNLIELASIINEMDILLTGDTGPLHVAISVKTPTLGLFVTANPYSTGAYQDLDLHDFIYIPQRKSSLSNRYIMGQITPEMVVDRIEKKIMKKSEKSQ</sequence>
<keyword evidence="6" id="KW-1185">Reference proteome</keyword>
<keyword evidence="1 4" id="KW-0328">Glycosyltransferase</keyword>
<dbReference type="PATRIC" id="fig|660596.6.peg.4039"/>
<dbReference type="GO" id="GO:0009244">
    <property type="term" value="P:lipopolysaccharide core region biosynthetic process"/>
    <property type="evidence" value="ECO:0007669"/>
    <property type="project" value="TreeGrafter"/>
</dbReference>
<name>H3RIE3_PANSE</name>
<reference evidence="4" key="2">
    <citation type="submission" date="2012-01" db="EMBL/GenBank/DDBJ databases">
        <authorList>
            <person name="Biehl B.S."/>
            <person name="Ding Y."/>
            <person name="Dugan-Rocha S.P."/>
            <person name="Gibbs R.A."/>
            <person name="Glasner J.D."/>
            <person name="Kovar C."/>
            <person name="Muzny D.M."/>
            <person name="Neeno-Eckwall E.C."/>
            <person name="Perna N.T."/>
            <person name="Qin X."/>
            <person name="von Bodman S.B."/>
            <person name="Weinstock G.M."/>
        </authorList>
    </citation>
    <scope>NUCLEOTIDE SEQUENCE</scope>
    <source>
        <strain evidence="4">DC283</strain>
    </source>
</reference>
<dbReference type="GO" id="GO:0008713">
    <property type="term" value="F:ADP-heptose-lipopolysaccharide heptosyltransferase activity"/>
    <property type="evidence" value="ECO:0007669"/>
    <property type="project" value="TreeGrafter"/>
</dbReference>
<dbReference type="EMBL" id="CP017581">
    <property type="protein sequence ID" value="ARF48354.1"/>
    <property type="molecule type" value="Genomic_DNA"/>
</dbReference>
<keyword evidence="2 4" id="KW-0808">Transferase</keyword>
<evidence type="ECO:0000313" key="3">
    <source>
        <dbReference type="EMBL" id="ARF48354.1"/>
    </source>
</evidence>
<dbReference type="AlphaFoldDB" id="H3RIE3"/>
<organism evidence="4 5">
    <name type="scientific">Pantoea stewartii subsp. stewartii DC283</name>
    <dbReference type="NCBI Taxonomy" id="660596"/>
    <lineage>
        <taxon>Bacteria</taxon>
        <taxon>Pseudomonadati</taxon>
        <taxon>Pseudomonadota</taxon>
        <taxon>Gammaproteobacteria</taxon>
        <taxon>Enterobacterales</taxon>
        <taxon>Erwiniaceae</taxon>
        <taxon>Pantoea</taxon>
    </lineage>
</organism>
<dbReference type="Gene3D" id="3.40.50.2000">
    <property type="entry name" value="Glycogen Phosphorylase B"/>
    <property type="match status" value="2"/>
</dbReference>
<dbReference type="InterPro" id="IPR051199">
    <property type="entry name" value="LPS_LOS_Heptosyltrfase"/>
</dbReference>
<dbReference type="PANTHER" id="PTHR30160:SF7">
    <property type="entry name" value="ADP-HEPTOSE--LPS HEPTOSYLTRANSFERASE 2"/>
    <property type="match status" value="1"/>
</dbReference>
<dbReference type="RefSeq" id="WP_006121272.1">
    <property type="nucleotide sequence ID" value="NZ_AHIE01000032.1"/>
</dbReference>
<dbReference type="PANTHER" id="PTHR30160">
    <property type="entry name" value="TETRAACYLDISACCHARIDE 4'-KINASE-RELATED"/>
    <property type="match status" value="1"/>
</dbReference>
<evidence type="ECO:0000313" key="6">
    <source>
        <dbReference type="Proteomes" id="UP000192380"/>
    </source>
</evidence>
<reference evidence="4 5" key="1">
    <citation type="journal article" date="2012" name="Mol. Microbiol.">
        <title>The genetic and structural basis of two distinct terminal side branch residues in stewartan and amylovoran exopolysaccharides and their potential role in host adaptation.</title>
        <authorList>
            <person name="Wang X."/>
            <person name="Yang F."/>
            <person name="von Bodman S.B."/>
        </authorList>
    </citation>
    <scope>NUCLEOTIDE SEQUENCE [LARGE SCALE GENOMIC DNA]</scope>
    <source>
        <strain evidence="4 5">DC283</strain>
    </source>
</reference>
<evidence type="ECO:0000256" key="1">
    <source>
        <dbReference type="ARBA" id="ARBA00022676"/>
    </source>
</evidence>
<accession>H3RIE3</accession>
<evidence type="ECO:0000313" key="4">
    <source>
        <dbReference type="EMBL" id="EHT98905.1"/>
    </source>
</evidence>
<dbReference type="SUPFAM" id="SSF53756">
    <property type="entry name" value="UDP-Glycosyltransferase/glycogen phosphorylase"/>
    <property type="match status" value="1"/>
</dbReference>
<dbReference type="KEGG" id="pstw:DSJ_02555"/>
<dbReference type="EC" id="2.4.-.-" evidence="4"/>
<evidence type="ECO:0000256" key="2">
    <source>
        <dbReference type="ARBA" id="ARBA00022679"/>
    </source>
</evidence>